<dbReference type="EMBL" id="AP019860">
    <property type="protein sequence ID" value="BBM84152.1"/>
    <property type="molecule type" value="Genomic_DNA"/>
</dbReference>
<gene>
    <name evidence="2" type="ORF">UABAM_02508</name>
</gene>
<proteinExistence type="predicted"/>
<feature type="region of interest" description="Disordered" evidence="1">
    <location>
        <begin position="178"/>
        <end position="199"/>
    </location>
</feature>
<dbReference type="Proteomes" id="UP000326354">
    <property type="component" value="Chromosome"/>
</dbReference>
<evidence type="ECO:0000313" key="2">
    <source>
        <dbReference type="EMBL" id="BBM84152.1"/>
    </source>
</evidence>
<organism evidence="2 3">
    <name type="scientific">Uabimicrobium amorphum</name>
    <dbReference type="NCBI Taxonomy" id="2596890"/>
    <lineage>
        <taxon>Bacteria</taxon>
        <taxon>Pseudomonadati</taxon>
        <taxon>Planctomycetota</taxon>
        <taxon>Candidatus Uabimicrobiia</taxon>
        <taxon>Candidatus Uabimicrobiales</taxon>
        <taxon>Candidatus Uabimicrobiaceae</taxon>
        <taxon>Candidatus Uabimicrobium</taxon>
    </lineage>
</organism>
<evidence type="ECO:0000256" key="1">
    <source>
        <dbReference type="SAM" id="MobiDB-lite"/>
    </source>
</evidence>
<protein>
    <submittedName>
        <fullName evidence="2">Uncharacterized protein</fullName>
    </submittedName>
</protein>
<accession>A0A5S9F352</accession>
<keyword evidence="3" id="KW-1185">Reference proteome</keyword>
<reference evidence="2 3" key="1">
    <citation type="submission" date="2019-08" db="EMBL/GenBank/DDBJ databases">
        <title>Complete genome sequence of Candidatus Uab amorphum.</title>
        <authorList>
            <person name="Shiratori T."/>
            <person name="Suzuki S."/>
            <person name="Kakizawa Y."/>
            <person name="Ishida K."/>
        </authorList>
    </citation>
    <scope>NUCLEOTIDE SEQUENCE [LARGE SCALE GENOMIC DNA]</scope>
    <source>
        <strain evidence="2 3">SRT547</strain>
    </source>
</reference>
<dbReference type="RefSeq" id="WP_151968324.1">
    <property type="nucleotide sequence ID" value="NZ_AP019860.1"/>
</dbReference>
<dbReference type="AlphaFoldDB" id="A0A5S9F352"/>
<name>A0A5S9F352_UABAM</name>
<evidence type="ECO:0000313" key="3">
    <source>
        <dbReference type="Proteomes" id="UP000326354"/>
    </source>
</evidence>
<sequence length="199" mass="23599">MRQLLLLCYVSVIFGGCTYYHATSEPYAFEKETVWKTAYKIIEKRYDIHLAKKEEGTIETEWHYKLSPMYLESYRDRVLVHVERCDECETKKEQKKSKALEELGLELPDEDENDPDAGKEKYVLKISVERQQNRSLENPNSKDEAFWFPNGFNALEEQRIISLVQSQLYILKYLDKDEREQEDEIDDAVEISDKKELNP</sequence>
<dbReference type="PROSITE" id="PS51257">
    <property type="entry name" value="PROKAR_LIPOPROTEIN"/>
    <property type="match status" value="1"/>
</dbReference>
<feature type="compositionally biased region" description="Acidic residues" evidence="1">
    <location>
        <begin position="180"/>
        <end position="190"/>
    </location>
</feature>
<dbReference type="KEGG" id="uam:UABAM_02508"/>